<evidence type="ECO:0000313" key="2">
    <source>
        <dbReference type="EMBL" id="KAF0747938.1"/>
    </source>
</evidence>
<feature type="region of interest" description="Disordered" evidence="1">
    <location>
        <begin position="19"/>
        <end position="96"/>
    </location>
</feature>
<protein>
    <submittedName>
        <fullName evidence="2">Uncharacterized protein</fullName>
    </submittedName>
</protein>
<dbReference type="OrthoDB" id="6623961at2759"/>
<reference evidence="2 3" key="1">
    <citation type="submission" date="2019-08" db="EMBL/GenBank/DDBJ databases">
        <title>Whole genome of Aphis craccivora.</title>
        <authorList>
            <person name="Voronova N.V."/>
            <person name="Shulinski R.S."/>
            <person name="Bandarenka Y.V."/>
            <person name="Zhorov D.G."/>
            <person name="Warner D."/>
        </authorList>
    </citation>
    <scope>NUCLEOTIDE SEQUENCE [LARGE SCALE GENOMIC DNA]</scope>
    <source>
        <strain evidence="2">180601</strain>
        <tissue evidence="2">Whole Body</tissue>
    </source>
</reference>
<feature type="compositionally biased region" description="Polar residues" evidence="1">
    <location>
        <begin position="64"/>
        <end position="78"/>
    </location>
</feature>
<accession>A0A6G0Y2V6</accession>
<comment type="caution">
    <text evidence="2">The sequence shown here is derived from an EMBL/GenBank/DDBJ whole genome shotgun (WGS) entry which is preliminary data.</text>
</comment>
<evidence type="ECO:0000313" key="3">
    <source>
        <dbReference type="Proteomes" id="UP000478052"/>
    </source>
</evidence>
<evidence type="ECO:0000256" key="1">
    <source>
        <dbReference type="SAM" id="MobiDB-lite"/>
    </source>
</evidence>
<organism evidence="2 3">
    <name type="scientific">Aphis craccivora</name>
    <name type="common">Cowpea aphid</name>
    <dbReference type="NCBI Taxonomy" id="307492"/>
    <lineage>
        <taxon>Eukaryota</taxon>
        <taxon>Metazoa</taxon>
        <taxon>Ecdysozoa</taxon>
        <taxon>Arthropoda</taxon>
        <taxon>Hexapoda</taxon>
        <taxon>Insecta</taxon>
        <taxon>Pterygota</taxon>
        <taxon>Neoptera</taxon>
        <taxon>Paraneoptera</taxon>
        <taxon>Hemiptera</taxon>
        <taxon>Sternorrhyncha</taxon>
        <taxon>Aphidomorpha</taxon>
        <taxon>Aphidoidea</taxon>
        <taxon>Aphididae</taxon>
        <taxon>Aphidini</taxon>
        <taxon>Aphis</taxon>
        <taxon>Aphis</taxon>
    </lineage>
</organism>
<dbReference type="AlphaFoldDB" id="A0A6G0Y2V6"/>
<keyword evidence="3" id="KW-1185">Reference proteome</keyword>
<gene>
    <name evidence="2" type="ORF">FWK35_00024916</name>
</gene>
<dbReference type="EMBL" id="VUJU01006661">
    <property type="protein sequence ID" value="KAF0747938.1"/>
    <property type="molecule type" value="Genomic_DNA"/>
</dbReference>
<sequence length="185" mass="20765">MLENCMARFGEDQRRIAETMRRLELGISRPTPEPQPEESEPTRPQHASSSGQHRSTPESPPADSAQQRTHTHATNNTEYGAECPAAREPPSADNRRVDRNVTFDNASYSSPHTTAHPPTYMTQSTLIPYDEVRTVRYSLPEFHGTAPEDPVRFIHKAESTLYKTHIDRAGWTSIIEPQLKGLGCS</sequence>
<name>A0A6G0Y2V6_APHCR</name>
<dbReference type="Proteomes" id="UP000478052">
    <property type="component" value="Unassembled WGS sequence"/>
</dbReference>
<proteinExistence type="predicted"/>